<gene>
    <name evidence="5" type="ORF">GCM10023186_14870</name>
</gene>
<evidence type="ECO:0000259" key="4">
    <source>
        <dbReference type="PROSITE" id="PS50853"/>
    </source>
</evidence>
<dbReference type="Proteomes" id="UP001500454">
    <property type="component" value="Unassembled WGS sequence"/>
</dbReference>
<dbReference type="CDD" id="cd00063">
    <property type="entry name" value="FN3"/>
    <property type="match status" value="1"/>
</dbReference>
<dbReference type="SUPFAM" id="SSF81296">
    <property type="entry name" value="E set domains"/>
    <property type="match status" value="2"/>
</dbReference>
<reference evidence="6" key="1">
    <citation type="journal article" date="2019" name="Int. J. Syst. Evol. Microbiol.">
        <title>The Global Catalogue of Microorganisms (GCM) 10K type strain sequencing project: providing services to taxonomists for standard genome sequencing and annotation.</title>
        <authorList>
            <consortium name="The Broad Institute Genomics Platform"/>
            <consortium name="The Broad Institute Genome Sequencing Center for Infectious Disease"/>
            <person name="Wu L."/>
            <person name="Ma J."/>
        </authorList>
    </citation>
    <scope>NUCLEOTIDE SEQUENCE [LARGE SCALE GENOMIC DNA]</scope>
    <source>
        <strain evidence="6">JCM 17924</strain>
    </source>
</reference>
<comment type="caution">
    <text evidence="5">The sequence shown here is derived from an EMBL/GenBank/DDBJ whole genome shotgun (WGS) entry which is preliminary data.</text>
</comment>
<dbReference type="InterPro" id="IPR003961">
    <property type="entry name" value="FN3_dom"/>
</dbReference>
<dbReference type="Gene3D" id="2.60.40.10">
    <property type="entry name" value="Immunoglobulins"/>
    <property type="match status" value="4"/>
</dbReference>
<dbReference type="InterPro" id="IPR036116">
    <property type="entry name" value="FN3_sf"/>
</dbReference>
<dbReference type="Pfam" id="PF13385">
    <property type="entry name" value="Laminin_G_3"/>
    <property type="match status" value="2"/>
</dbReference>
<dbReference type="PANTHER" id="PTHR35580">
    <property type="entry name" value="CELL SURFACE GLYCOPROTEIN (S-LAYER PROTEIN)-LIKE PROTEIN"/>
    <property type="match status" value="1"/>
</dbReference>
<dbReference type="SUPFAM" id="SSF49899">
    <property type="entry name" value="Concanavalin A-like lectins/glucanases"/>
    <property type="match status" value="2"/>
</dbReference>
<dbReference type="PROSITE" id="PS50853">
    <property type="entry name" value="FN3"/>
    <property type="match status" value="1"/>
</dbReference>
<evidence type="ECO:0000256" key="2">
    <source>
        <dbReference type="ARBA" id="ARBA00023157"/>
    </source>
</evidence>
<evidence type="ECO:0000313" key="5">
    <source>
        <dbReference type="EMBL" id="GAA4378380.1"/>
    </source>
</evidence>
<dbReference type="InterPro" id="IPR052918">
    <property type="entry name" value="Motility_Chemotaxis_Reg"/>
</dbReference>
<dbReference type="EMBL" id="BAABHA010000002">
    <property type="protein sequence ID" value="GAA4378380.1"/>
    <property type="molecule type" value="Genomic_DNA"/>
</dbReference>
<dbReference type="Gene3D" id="2.60.120.200">
    <property type="match status" value="2"/>
</dbReference>
<keyword evidence="2" id="KW-1015">Disulfide bond</keyword>
<evidence type="ECO:0000256" key="1">
    <source>
        <dbReference type="ARBA" id="ARBA00022729"/>
    </source>
</evidence>
<dbReference type="InterPro" id="IPR013783">
    <property type="entry name" value="Ig-like_fold"/>
</dbReference>
<dbReference type="InterPro" id="IPR013320">
    <property type="entry name" value="ConA-like_dom_sf"/>
</dbReference>
<dbReference type="PANTHER" id="PTHR35580:SF1">
    <property type="entry name" value="PHYTASE-LIKE DOMAIN-CONTAINING PROTEIN"/>
    <property type="match status" value="1"/>
</dbReference>
<evidence type="ECO:0000313" key="6">
    <source>
        <dbReference type="Proteomes" id="UP001500454"/>
    </source>
</evidence>
<protein>
    <recommendedName>
        <fullName evidence="4">Fibronectin type-III domain-containing protein</fullName>
    </recommendedName>
</protein>
<evidence type="ECO:0000256" key="3">
    <source>
        <dbReference type="SAM" id="SignalP"/>
    </source>
</evidence>
<dbReference type="InterPro" id="IPR006558">
    <property type="entry name" value="LamG-like"/>
</dbReference>
<name>A0ABP8IY55_9BACT</name>
<proteinExistence type="predicted"/>
<dbReference type="Pfam" id="PF00041">
    <property type="entry name" value="fn3"/>
    <property type="match status" value="1"/>
</dbReference>
<keyword evidence="1 3" id="KW-0732">Signal</keyword>
<keyword evidence="6" id="KW-1185">Reference proteome</keyword>
<dbReference type="SMART" id="SM00560">
    <property type="entry name" value="LamGL"/>
    <property type="match status" value="2"/>
</dbReference>
<dbReference type="SUPFAM" id="SSF49265">
    <property type="entry name" value="Fibronectin type III"/>
    <property type="match status" value="1"/>
</dbReference>
<feature type="chain" id="PRO_5046024171" description="Fibronectin type-III domain-containing protein" evidence="3">
    <location>
        <begin position="24"/>
        <end position="2263"/>
    </location>
</feature>
<feature type="signal peptide" evidence="3">
    <location>
        <begin position="1"/>
        <end position="23"/>
    </location>
</feature>
<dbReference type="NCBIfam" id="TIGR04183">
    <property type="entry name" value="Por_Secre_tail"/>
    <property type="match status" value="1"/>
</dbReference>
<sequence length="2263" mass="223631">MGARLLLALGALLALLLPPAARAQTAPPWAAALAPTQASGAGSATINATAVNAAGDVFITGIFSGQVRFGTATLTSAGNSDGFVAKWNTAAGTWAWAAAAGGLGVDESRALAVSGSSVYLTGYIQNSSADANAVRFGGVPLPGASFANTQDVFVARYTDAGTSATYNWATVGGGTSNDQGYGIAASGSSVYLTGYCTNNNANGSAVQFSGVALPGTSVGNNQDVFVVKYTDAGTGATYNWGVVGGGTGIDEGRAIAVSGSSVYLTGYCNNNTTDANAVRFSGISLPGASTTSSPDVFVAKYTDAGTGATCNWAAAGGGIGNDFGRGIAVSGTGVYLTGNLNNNAADANAARFGGMPLPGASATNGFDVFVAKYTDAGTGATYNWATAGGGTAADEGRAIAVSGSSVYLTGYTTNTAANGSAVQFGGVALPGTSTSNSQDVFVAKYTDAGTGATCNWATAGGGTGADVGAGIAVSGSSVQVGLSSGNAPALFGAAAAVVPSAAGRAALDAATGSWQNTGTAVTATGTSVVRATAVNAAGDVFITGTFSGQVGFGTTTLASTGNSDVFVAKWSPATNTWAWAVAAGGTGNDEGRAIAVSGTSVYLTGSITNTAADVSAVRFGGIPLPGTSSNNLPDMFVAKYTDAGTGATCNWATAGGGSNTDEGRAIAVSGTSVYLTGSFQNTAADANAVRFGGVALPGASASNSLDVFVARYTDVGTGATCNWATAGGGSTVDVGQAIAVSGTGVYLTGYIQNTAANGSAVQFSGVALPGNGTSLNANVFVAKYTDAGALGWVTGAGGTSTDQGQAIAVSGGSVYLTGFTNNNSANTSAVQFGGVALPGNGTSLNFNVFVARYADTGALGWVTGAGGNGADQGLAIAVSGGSVYLTGFVTNNAANTNLVRFLSVDLPGLGASNSSDAFVVKYTDAGSTIACDWAVAGGGSSVDQGQSLAVSGTGVYVAGLINPPATFGATTLSPAGQAAFAARLVDIPPPPVLSALAPASGPAGSQFALTGTFLTGATAVTFTSSGGTATAAPAGYVVASSTSITGATVPAGLALGAYTVTVTTPGGTSNGLPFEVTVPEPSFSGVTPNPGGRGQVLTLSGTSLGNPTALTVNGADALAGILSNTGRSVVVRVPAAAATGSGSIALTTAFGTATAPFAVVAPPGNALALDGSNDFLSFDATPAVASLGAGAFTLEAWVYYDGNTGGNPIVRKIGDYGLHIINGRLAADVWPSAGNVRAVSGSVPVPANRWTHVAATWNSAGTAFLLYVNGVPDAATTTNTGISSGTENLHVGGSDAIPGQHFRGRLDEVRIYNAALTPANIVADMTSDVASVPASLRLHLNFDQGTPATASTGDNAGLITLYDLVNGYAGTLTNLALTSGNTTSNYVESYAQVLPTATPATVITSSGFTANWTAPALGTANTYEIEVATNADFTAGLSSRTVAATATNVALTGLVGGTTYYYRVRADKTSVTGQGGYSNPVAVTLPACAAPVALAQSASVSLDVNGNATLTAAAVNNGSTADCAAAPAGALSVSPSLFSCADAVPPTVAGALHLNGSGQYLSVAAGNAMPIGNDSYTLEAWIKPANMGAYGIIGWGNYGTGPQVNALRLFNDFRGIGLVHYWWGPDILRNTADLSGAWHHVAASYDAAANTRTLYLDGVAIATDNPGPHAVPNADNLTIGKTVGTEFFNGSLDEVRVWSVARTAAQINAAKGIGLPGGTSGLVAYYRFNEGSGTLVNDATGAAANQASFVGSPTWTTDAAPVTNGVPVTLTVTDAGGNTATAPAVVTVSVPPTPTTTWNGSLSTAPLACQNWSFGKVPDATTDVVVPAGQARYPVVGAGTVAAKNLTVASGASLTTNAGTTLQVSGDLTDNGTTTLNGTVAFVGSAATQTLSSGTVATLVVNKPAGTVQLARNLAIGTALTLSSGTLTTTGAYQVDLGGSAVLSESSTGYVVGKAVVNRTLVPGTAQAFGGLGLTLTPAAGSTAPGATLVSRVTGTALTGTGSSQSIRRYYDIQPAVNAGLNVTMDFRYFDHELNGIAPANLALFESESSLAGPWAPQGGVAGPNVVTKTGITDFSIWTLGSRSNPLPVALTAFSATATGHRAVRLAWVTATETNSARFEVERSLDGSHFAPIGTVAAAGHSSAPRRYELLDAALPTNAVALYYRLRQVDQDDTFSHSPVRVVTLTAPFAATSLTLAPNPSRTTTLAGAPAGAAVAVYDALGRQVLMATADATGTALLVMPGGCPAGVYVVRTGTQAVRLLVE</sequence>
<accession>A0ABP8IY55</accession>
<dbReference type="InterPro" id="IPR014756">
    <property type="entry name" value="Ig_E-set"/>
</dbReference>
<feature type="domain" description="Fibronectin type-III" evidence="4">
    <location>
        <begin position="1394"/>
        <end position="1488"/>
    </location>
</feature>
<dbReference type="InterPro" id="IPR026444">
    <property type="entry name" value="Secre_tail"/>
</dbReference>
<organism evidence="5 6">
    <name type="scientific">Hymenobacter koreensis</name>
    <dbReference type="NCBI Taxonomy" id="1084523"/>
    <lineage>
        <taxon>Bacteria</taxon>
        <taxon>Pseudomonadati</taxon>
        <taxon>Bacteroidota</taxon>
        <taxon>Cytophagia</taxon>
        <taxon>Cytophagales</taxon>
        <taxon>Hymenobacteraceae</taxon>
        <taxon>Hymenobacter</taxon>
    </lineage>
</organism>